<reference evidence="4 5" key="1">
    <citation type="journal article" date="2019" name="Sci. Rep.">
        <title>A high-quality genome of Eragrostis curvula grass provides insights into Poaceae evolution and supports new strategies to enhance forage quality.</title>
        <authorList>
            <person name="Carballo J."/>
            <person name="Santos B.A.C.M."/>
            <person name="Zappacosta D."/>
            <person name="Garbus I."/>
            <person name="Selva J.P."/>
            <person name="Gallo C.A."/>
            <person name="Diaz A."/>
            <person name="Albertini E."/>
            <person name="Caccamo M."/>
            <person name="Echenique V."/>
        </authorList>
    </citation>
    <scope>NUCLEOTIDE SEQUENCE [LARGE SCALE GENOMIC DNA]</scope>
    <source>
        <strain evidence="5">cv. Victoria</strain>
        <tissue evidence="4">Leaf</tissue>
    </source>
</reference>
<comment type="caution">
    <text evidence="4">The sequence shown here is derived from an EMBL/GenBank/DDBJ whole genome shotgun (WGS) entry which is preliminary data.</text>
</comment>
<dbReference type="InterPro" id="IPR041469">
    <property type="entry name" value="Subtilisin-like_FN3"/>
</dbReference>
<dbReference type="Proteomes" id="UP000324897">
    <property type="component" value="Unassembled WGS sequence"/>
</dbReference>
<dbReference type="GO" id="GO:0004252">
    <property type="term" value="F:serine-type endopeptidase activity"/>
    <property type="evidence" value="ECO:0007669"/>
    <property type="project" value="InterPro"/>
</dbReference>
<sequence length="183" mass="19695">MSTGRASTPFVRGAGHVDPNRAVDPGLVYDAGADDYIAFLCALGYTSEQIAVHGLTIDDYCSATRATINASESNCPAFSVLFDSSYGEVTQGRVVRNVGSNVTATYTANFESPGGVRVKRDAAATHEYEVTFQPRMDGSQITNNYTFRSIEWSDGVHRVTSPVAVTWPTSPVATTRDRSPNNT</sequence>
<keyword evidence="2" id="KW-0732">Signal</keyword>
<dbReference type="Gene3D" id="2.60.40.2310">
    <property type="match status" value="1"/>
</dbReference>
<protein>
    <recommendedName>
        <fullName evidence="3">Subtilisin-like protease fibronectin type-III domain-containing protein</fullName>
    </recommendedName>
</protein>
<evidence type="ECO:0000259" key="3">
    <source>
        <dbReference type="Pfam" id="PF17766"/>
    </source>
</evidence>
<dbReference type="EMBL" id="RWGY01001120">
    <property type="protein sequence ID" value="TVT96867.1"/>
    <property type="molecule type" value="Genomic_DNA"/>
</dbReference>
<evidence type="ECO:0000256" key="1">
    <source>
        <dbReference type="ARBA" id="ARBA00011073"/>
    </source>
</evidence>
<evidence type="ECO:0000313" key="5">
    <source>
        <dbReference type="Proteomes" id="UP000324897"/>
    </source>
</evidence>
<dbReference type="OrthoDB" id="778844at2759"/>
<accession>A0A5J9SC49</accession>
<dbReference type="PANTHER" id="PTHR10795">
    <property type="entry name" value="PROPROTEIN CONVERTASE SUBTILISIN/KEXIN"/>
    <property type="match status" value="1"/>
</dbReference>
<dbReference type="AlphaFoldDB" id="A0A5J9SC49"/>
<dbReference type="Pfam" id="PF17766">
    <property type="entry name" value="fn3_6"/>
    <property type="match status" value="1"/>
</dbReference>
<organism evidence="4 5">
    <name type="scientific">Eragrostis curvula</name>
    <name type="common">weeping love grass</name>
    <dbReference type="NCBI Taxonomy" id="38414"/>
    <lineage>
        <taxon>Eukaryota</taxon>
        <taxon>Viridiplantae</taxon>
        <taxon>Streptophyta</taxon>
        <taxon>Embryophyta</taxon>
        <taxon>Tracheophyta</taxon>
        <taxon>Spermatophyta</taxon>
        <taxon>Magnoliopsida</taxon>
        <taxon>Liliopsida</taxon>
        <taxon>Poales</taxon>
        <taxon>Poaceae</taxon>
        <taxon>PACMAD clade</taxon>
        <taxon>Chloridoideae</taxon>
        <taxon>Eragrostideae</taxon>
        <taxon>Eragrostidinae</taxon>
        <taxon>Eragrostis</taxon>
    </lineage>
</organism>
<dbReference type="Gene3D" id="3.40.50.200">
    <property type="entry name" value="Peptidase S8/S53 domain"/>
    <property type="match status" value="1"/>
</dbReference>
<evidence type="ECO:0000313" key="4">
    <source>
        <dbReference type="EMBL" id="TVT96867.1"/>
    </source>
</evidence>
<gene>
    <name evidence="4" type="ORF">EJB05_57945</name>
</gene>
<name>A0A5J9SC49_9POAL</name>
<feature type="non-terminal residue" evidence="4">
    <location>
        <position position="1"/>
    </location>
</feature>
<dbReference type="InterPro" id="IPR045051">
    <property type="entry name" value="SBT"/>
</dbReference>
<keyword evidence="5" id="KW-1185">Reference proteome</keyword>
<dbReference type="Gramene" id="TVT96867">
    <property type="protein sequence ID" value="TVT96867"/>
    <property type="gene ID" value="EJB05_57945"/>
</dbReference>
<comment type="similarity">
    <text evidence="1">Belongs to the peptidase S8 family.</text>
</comment>
<evidence type="ECO:0000256" key="2">
    <source>
        <dbReference type="ARBA" id="ARBA00022729"/>
    </source>
</evidence>
<dbReference type="GO" id="GO:0006508">
    <property type="term" value="P:proteolysis"/>
    <property type="evidence" value="ECO:0007669"/>
    <property type="project" value="InterPro"/>
</dbReference>
<proteinExistence type="inferred from homology"/>
<dbReference type="InterPro" id="IPR036852">
    <property type="entry name" value="Peptidase_S8/S53_dom_sf"/>
</dbReference>
<feature type="domain" description="Subtilisin-like protease fibronectin type-III" evidence="3">
    <location>
        <begin position="74"/>
        <end position="165"/>
    </location>
</feature>